<dbReference type="PANTHER" id="PTHR46609">
    <property type="entry name" value="EXONUCLEASE, PHAGE-TYPE/RECB, C-TERMINAL DOMAIN-CONTAINING PROTEIN"/>
    <property type="match status" value="1"/>
</dbReference>
<evidence type="ECO:0000256" key="1">
    <source>
        <dbReference type="SAM" id="MobiDB-lite"/>
    </source>
</evidence>
<organism evidence="3 4">
    <name type="scientific">Emiliania huxleyi (strain CCMP1516)</name>
    <dbReference type="NCBI Taxonomy" id="280463"/>
    <lineage>
        <taxon>Eukaryota</taxon>
        <taxon>Haptista</taxon>
        <taxon>Haptophyta</taxon>
        <taxon>Prymnesiophyceae</taxon>
        <taxon>Isochrysidales</taxon>
        <taxon>Noelaerhabdaceae</taxon>
        <taxon>Emiliania</taxon>
    </lineage>
</organism>
<dbReference type="CDD" id="cd22343">
    <property type="entry name" value="PDDEXK_lambda_exonuclease-like"/>
    <property type="match status" value="1"/>
</dbReference>
<protein>
    <recommendedName>
        <fullName evidence="2">YqaJ viral recombinase domain-containing protein</fullName>
    </recommendedName>
</protein>
<dbReference type="InterPro" id="IPR011335">
    <property type="entry name" value="Restrct_endonuc-II-like"/>
</dbReference>
<dbReference type="PaxDb" id="2903-EOD19689"/>
<reference evidence="3" key="2">
    <citation type="submission" date="2024-10" db="UniProtKB">
        <authorList>
            <consortium name="EnsemblProtists"/>
        </authorList>
    </citation>
    <scope>IDENTIFICATION</scope>
</reference>
<reference evidence="4" key="1">
    <citation type="journal article" date="2013" name="Nature">
        <title>Pan genome of the phytoplankton Emiliania underpins its global distribution.</title>
        <authorList>
            <person name="Read B.A."/>
            <person name="Kegel J."/>
            <person name="Klute M.J."/>
            <person name="Kuo A."/>
            <person name="Lefebvre S.C."/>
            <person name="Maumus F."/>
            <person name="Mayer C."/>
            <person name="Miller J."/>
            <person name="Monier A."/>
            <person name="Salamov A."/>
            <person name="Young J."/>
            <person name="Aguilar M."/>
            <person name="Claverie J.M."/>
            <person name="Frickenhaus S."/>
            <person name="Gonzalez K."/>
            <person name="Herman E.K."/>
            <person name="Lin Y.C."/>
            <person name="Napier J."/>
            <person name="Ogata H."/>
            <person name="Sarno A.F."/>
            <person name="Shmutz J."/>
            <person name="Schroeder D."/>
            <person name="de Vargas C."/>
            <person name="Verret F."/>
            <person name="von Dassow P."/>
            <person name="Valentin K."/>
            <person name="Van de Peer Y."/>
            <person name="Wheeler G."/>
            <person name="Dacks J.B."/>
            <person name="Delwiche C.F."/>
            <person name="Dyhrman S.T."/>
            <person name="Glockner G."/>
            <person name="John U."/>
            <person name="Richards T."/>
            <person name="Worden A.Z."/>
            <person name="Zhang X."/>
            <person name="Grigoriev I.V."/>
            <person name="Allen A.E."/>
            <person name="Bidle K."/>
            <person name="Borodovsky M."/>
            <person name="Bowler C."/>
            <person name="Brownlee C."/>
            <person name="Cock J.M."/>
            <person name="Elias M."/>
            <person name="Gladyshev V.N."/>
            <person name="Groth M."/>
            <person name="Guda C."/>
            <person name="Hadaegh A."/>
            <person name="Iglesias-Rodriguez M.D."/>
            <person name="Jenkins J."/>
            <person name="Jones B.M."/>
            <person name="Lawson T."/>
            <person name="Leese F."/>
            <person name="Lindquist E."/>
            <person name="Lobanov A."/>
            <person name="Lomsadze A."/>
            <person name="Malik S.B."/>
            <person name="Marsh M.E."/>
            <person name="Mackinder L."/>
            <person name="Mock T."/>
            <person name="Mueller-Roeber B."/>
            <person name="Pagarete A."/>
            <person name="Parker M."/>
            <person name="Probert I."/>
            <person name="Quesneville H."/>
            <person name="Raines C."/>
            <person name="Rensing S.A."/>
            <person name="Riano-Pachon D.M."/>
            <person name="Richier S."/>
            <person name="Rokitta S."/>
            <person name="Shiraiwa Y."/>
            <person name="Soanes D.M."/>
            <person name="van der Giezen M."/>
            <person name="Wahlund T.M."/>
            <person name="Williams B."/>
            <person name="Wilson W."/>
            <person name="Wolfe G."/>
            <person name="Wurch L.L."/>
        </authorList>
    </citation>
    <scope>NUCLEOTIDE SEQUENCE</scope>
</reference>
<dbReference type="InterPro" id="IPR019080">
    <property type="entry name" value="YqaJ_viral_recombinase"/>
</dbReference>
<dbReference type="KEGG" id="ehx:EMIHUDRAFT_242737"/>
<evidence type="ECO:0000259" key="2">
    <source>
        <dbReference type="Pfam" id="PF09588"/>
    </source>
</evidence>
<dbReference type="HOGENOM" id="CLU_788534_0_0_1"/>
<evidence type="ECO:0000313" key="3">
    <source>
        <dbReference type="EnsemblProtists" id="EOD19689"/>
    </source>
</evidence>
<dbReference type="SUPFAM" id="SSF52980">
    <property type="entry name" value="Restriction endonuclease-like"/>
    <property type="match status" value="1"/>
</dbReference>
<dbReference type="Pfam" id="PF09588">
    <property type="entry name" value="YqaJ"/>
    <property type="match status" value="1"/>
</dbReference>
<sequence>MPLFLYFDGGRALARANNSLPPQASERLVLIPADRTNAGLSRPVYSLVVAGHNNTEAARRATRRRACLDGRPAGAGSRPWQAERARGGRPRVRSVELTRRNHATVLFSDGSHREVHTPSLDQRTDEAEWLAVRAALEITASEFAAAKDEWRHASRDLLLRRKLGDPAAQFRGNAATAFGTQMEPRAVRMYERVTGHAVEPTGLHMHDNLRWGASPDGIVTTAANETGLLEVKCSFRHRRRGAVPQLQDCPAEFFAQIQGQLAVTGHDWRRPLLLHPAWPALAGTENWFLEHVTRLGAEFWTGEYCPEQAIAAAGGGRHWSLVRVPRDDDYFAALAPSLEFGSVLREEEILRR</sequence>
<dbReference type="RefSeq" id="XP_005772118.1">
    <property type="nucleotide sequence ID" value="XM_005772061.1"/>
</dbReference>
<dbReference type="InterPro" id="IPR011604">
    <property type="entry name" value="PDDEXK-like_dom_sf"/>
</dbReference>
<dbReference type="EnsemblProtists" id="EOD19689">
    <property type="protein sequence ID" value="EOD19689"/>
    <property type="gene ID" value="EMIHUDRAFT_242737"/>
</dbReference>
<dbReference type="GeneID" id="17265234"/>
<dbReference type="eggNOG" id="ENOG502SF9X">
    <property type="taxonomic scope" value="Eukaryota"/>
</dbReference>
<proteinExistence type="predicted"/>
<dbReference type="Proteomes" id="UP000013827">
    <property type="component" value="Unassembled WGS sequence"/>
</dbReference>
<dbReference type="GO" id="GO:0006281">
    <property type="term" value="P:DNA repair"/>
    <property type="evidence" value="ECO:0007669"/>
    <property type="project" value="UniProtKB-ARBA"/>
</dbReference>
<dbReference type="Gene3D" id="3.90.320.10">
    <property type="match status" value="1"/>
</dbReference>
<accession>A0A0D3J854</accession>
<keyword evidence="4" id="KW-1185">Reference proteome</keyword>
<dbReference type="InterPro" id="IPR051703">
    <property type="entry name" value="NF-kappa-B_Signaling_Reg"/>
</dbReference>
<evidence type="ECO:0000313" key="4">
    <source>
        <dbReference type="Proteomes" id="UP000013827"/>
    </source>
</evidence>
<feature type="region of interest" description="Disordered" evidence="1">
    <location>
        <begin position="69"/>
        <end position="91"/>
    </location>
</feature>
<dbReference type="AlphaFoldDB" id="A0A0D3J854"/>
<dbReference type="PANTHER" id="PTHR46609:SF6">
    <property type="entry name" value="EXONUCLEASE, PHAGE-TYPE_RECB, C-TERMINAL DOMAIN-CONTAINING PROTEIN-RELATED"/>
    <property type="match status" value="1"/>
</dbReference>
<name>A0A0D3J854_EMIH1</name>
<feature type="domain" description="YqaJ viral recombinase" evidence="2">
    <location>
        <begin position="128"/>
        <end position="266"/>
    </location>
</feature>